<dbReference type="PANTHER" id="PTHR30005:SF0">
    <property type="entry name" value="RETROGRADE REGULATION PROTEIN 2"/>
    <property type="match status" value="1"/>
</dbReference>
<reference evidence="2 3" key="1">
    <citation type="submission" date="2016-07" db="EMBL/GenBank/DDBJ databases">
        <title>Complete genome sequence of Altererythrobacter namhicola JCM 16345T, containing esterase-encoding genes.</title>
        <authorList>
            <person name="Cheng H."/>
            <person name="Wu Y.-H."/>
            <person name="Jian S.-L."/>
            <person name="Huo Y.-Y."/>
            <person name="Wang C.-S."/>
            <person name="Xu X.-W."/>
        </authorList>
    </citation>
    <scope>NUCLEOTIDE SEQUENCE [LARGE SCALE GENOMIC DNA]</scope>
    <source>
        <strain evidence="2 3">JCM 16345</strain>
    </source>
</reference>
<feature type="domain" description="Ppx/GppA phosphatase N-terminal" evidence="1">
    <location>
        <begin position="45"/>
        <end position="306"/>
    </location>
</feature>
<evidence type="ECO:0000259" key="1">
    <source>
        <dbReference type="Pfam" id="PF02541"/>
    </source>
</evidence>
<organism evidence="2 3">
    <name type="scientific">Paraurantiacibacter namhicola</name>
    <dbReference type="NCBI Taxonomy" id="645517"/>
    <lineage>
        <taxon>Bacteria</taxon>
        <taxon>Pseudomonadati</taxon>
        <taxon>Pseudomonadota</taxon>
        <taxon>Alphaproteobacteria</taxon>
        <taxon>Sphingomonadales</taxon>
        <taxon>Erythrobacteraceae</taxon>
        <taxon>Paraurantiacibacter</taxon>
    </lineage>
</organism>
<keyword evidence="3" id="KW-1185">Reference proteome</keyword>
<dbReference type="Gene3D" id="3.30.420.150">
    <property type="entry name" value="Exopolyphosphatase. Domain 2"/>
    <property type="match status" value="1"/>
</dbReference>
<keyword evidence="2" id="KW-0378">Hydrolase</keyword>
<evidence type="ECO:0000313" key="3">
    <source>
        <dbReference type="Proteomes" id="UP000092698"/>
    </source>
</evidence>
<proteinExistence type="predicted"/>
<dbReference type="RefSeq" id="WP_067789362.1">
    <property type="nucleotide sequence ID" value="NZ_CP016545.1"/>
</dbReference>
<dbReference type="OrthoDB" id="3698573at2"/>
<dbReference type="Gene3D" id="1.10.3210.10">
    <property type="entry name" value="Hypothetical protein af1432"/>
    <property type="match status" value="1"/>
</dbReference>
<dbReference type="SUPFAM" id="SSF53067">
    <property type="entry name" value="Actin-like ATPase domain"/>
    <property type="match status" value="2"/>
</dbReference>
<accession>A0A1C7DBD7</accession>
<dbReference type="PANTHER" id="PTHR30005">
    <property type="entry name" value="EXOPOLYPHOSPHATASE"/>
    <property type="match status" value="1"/>
</dbReference>
<protein>
    <submittedName>
        <fullName evidence="2">Guanosine-5'-triphosphate,3'-diphosphate pyrophosphatase</fullName>
        <ecNumber evidence="2">3.6.1.40</ecNumber>
    </submittedName>
</protein>
<dbReference type="GO" id="GO:0008894">
    <property type="term" value="F:guanosine-5'-triphosphate,3'-diphosphate diphosphatase activity"/>
    <property type="evidence" value="ECO:0007669"/>
    <property type="project" value="UniProtKB-EC"/>
</dbReference>
<name>A0A1C7DBD7_9SPHN</name>
<dbReference type="AlphaFoldDB" id="A0A1C7DBD7"/>
<dbReference type="STRING" id="645517.A6F65_02484"/>
<dbReference type="EC" id="3.6.1.40" evidence="2"/>
<dbReference type="PATRIC" id="fig|645517.4.peg.2469"/>
<dbReference type="Proteomes" id="UP000092698">
    <property type="component" value="Chromosome"/>
</dbReference>
<evidence type="ECO:0000313" key="2">
    <source>
        <dbReference type="EMBL" id="ANU08765.1"/>
    </source>
</evidence>
<dbReference type="InterPro" id="IPR043129">
    <property type="entry name" value="ATPase_NBD"/>
</dbReference>
<dbReference type="Gene3D" id="3.30.420.40">
    <property type="match status" value="1"/>
</dbReference>
<sequence>MTNRSGSRTDRFDDRPDRAVIDIGSNTVRMVLFTGSQRCPEQWLNEKVSARLGSELSETGCMPEDRMDMAIAELRRYVRLLDDLGISDVTTVATAAPREAENGEDFLDRVRELGLAPRVLTGEEEGRASAHGVLSAFPHASGVVADLGGGSLELVRVDDGEVGEAVSLPLGTLRLARLRESEAGLKASVDAMLAEAGYSGEENRTLYLVGGTWRAMAHFALKTFRFPLTDPHGVALPAKEAMVLAKKVSRMDSGELASLSAITSTRAEAMPDAAILLRRLLKAIGPNKLVFSSWGLREGLLYERLGRADMVQDPLVSSADRYSARRGVGASKAVLIAAWTADAVGHFAKIPGGERLRLAAAMLALATARLEPNLRARHAYDWAIDKRWIGLDPSGRAQLAAALLAACGETSWPEQLDALASQEDLKEAAAWGLAIRLCRKVGAGTRQSLLGTKLVCEPDIVRLRFDPALAMLATPQIEGELKALAKWLGRDWEMTTSAE</sequence>
<dbReference type="Pfam" id="PF02541">
    <property type="entry name" value="Ppx-GppA"/>
    <property type="match status" value="1"/>
</dbReference>
<dbReference type="CDD" id="cd24052">
    <property type="entry name" value="ASKHA_NBD_HpPPX-GppA-like"/>
    <property type="match status" value="1"/>
</dbReference>
<dbReference type="InterPro" id="IPR003695">
    <property type="entry name" value="Ppx_GppA_N"/>
</dbReference>
<dbReference type="EMBL" id="CP016545">
    <property type="protein sequence ID" value="ANU08765.1"/>
    <property type="molecule type" value="Genomic_DNA"/>
</dbReference>
<dbReference type="InterPro" id="IPR050273">
    <property type="entry name" value="GppA/Ppx_hydrolase"/>
</dbReference>
<dbReference type="KEGG" id="anh:A6F65_02484"/>
<gene>
    <name evidence="2" type="primary">gppA</name>
    <name evidence="2" type="ORF">A6F65_02484</name>
</gene>